<dbReference type="Proteomes" id="UP000249577">
    <property type="component" value="Unassembled WGS sequence"/>
</dbReference>
<protein>
    <recommendedName>
        <fullName evidence="3">Sulfotransferase domain-containing protein</fullName>
    </recommendedName>
</protein>
<evidence type="ECO:0008006" key="3">
    <source>
        <dbReference type="Google" id="ProtNLM"/>
    </source>
</evidence>
<evidence type="ECO:0000313" key="2">
    <source>
        <dbReference type="Proteomes" id="UP000249577"/>
    </source>
</evidence>
<dbReference type="EMBL" id="QFPN01000006">
    <property type="protein sequence ID" value="PZQ14187.1"/>
    <property type="molecule type" value="Genomic_DNA"/>
</dbReference>
<dbReference type="AlphaFoldDB" id="A0A2W5M343"/>
<sequence length="397" mass="44293">MQLYFHIGDHKTGSTSIQRALYERLWSCDSVRLAYPPYLNDVSMARTLFVPARRKERDALFRAKADWLAGASGDVSVVSAEHFSNVEPKRLRRAIVEFLPEHAKTARVLAYVRPHAGSIVSNYTQRAKSGTSDQTLDQYAEFVMRNDKFDYLPRFGGWAEIFRERFALRAMSRAELRNGDVVEDFFHHVLGGAPFTLGAAPQSNESAEIHELAVIRRVQQLVPEGDLRPKTFVSLGMALAEGFARSRAGRSMGGRVRLHRALAERIAERYRTDAGDMDARFFDGRPVMVSALSAAAGEAVAERQADDLHEMFETEKLASLDEAIRAFARSFPERGASWKSVFMDRRGHLNEGRATADKPLAHDPDVQAQAGEVDRAIDEIVAAGMDLFHPGRTAKSA</sequence>
<dbReference type="SUPFAM" id="SSF52540">
    <property type="entry name" value="P-loop containing nucleoside triphosphate hydrolases"/>
    <property type="match status" value="1"/>
</dbReference>
<organism evidence="1 2">
    <name type="scientific">Ancylobacter novellus</name>
    <name type="common">Thiobacillus novellus</name>
    <dbReference type="NCBI Taxonomy" id="921"/>
    <lineage>
        <taxon>Bacteria</taxon>
        <taxon>Pseudomonadati</taxon>
        <taxon>Pseudomonadota</taxon>
        <taxon>Alphaproteobacteria</taxon>
        <taxon>Hyphomicrobiales</taxon>
        <taxon>Xanthobacteraceae</taxon>
        <taxon>Ancylobacter</taxon>
    </lineage>
</organism>
<name>A0A2W5M343_ANCNO</name>
<dbReference type="InterPro" id="IPR027417">
    <property type="entry name" value="P-loop_NTPase"/>
</dbReference>
<proteinExistence type="predicted"/>
<evidence type="ECO:0000313" key="1">
    <source>
        <dbReference type="EMBL" id="PZQ14187.1"/>
    </source>
</evidence>
<reference evidence="1 2" key="1">
    <citation type="submission" date="2017-08" db="EMBL/GenBank/DDBJ databases">
        <title>Infants hospitalized years apart are colonized by the same room-sourced microbial strains.</title>
        <authorList>
            <person name="Brooks B."/>
            <person name="Olm M.R."/>
            <person name="Firek B.A."/>
            <person name="Baker R."/>
            <person name="Thomas B.C."/>
            <person name="Morowitz M.J."/>
            <person name="Banfield J.F."/>
        </authorList>
    </citation>
    <scope>NUCLEOTIDE SEQUENCE [LARGE SCALE GENOMIC DNA]</scope>
    <source>
        <strain evidence="1">S2_005_003_R2_43</strain>
    </source>
</reference>
<accession>A0A2W5M343</accession>
<gene>
    <name evidence="1" type="ORF">DI565_12190</name>
</gene>
<comment type="caution">
    <text evidence="1">The sequence shown here is derived from an EMBL/GenBank/DDBJ whole genome shotgun (WGS) entry which is preliminary data.</text>
</comment>